<dbReference type="AlphaFoldDB" id="A0A9Q0D329"/>
<name>A0A9Q0D329_9TELE</name>
<dbReference type="Pfam" id="PF15273">
    <property type="entry name" value="NHS"/>
    <property type="match status" value="1"/>
</dbReference>
<evidence type="ECO:0000313" key="3">
    <source>
        <dbReference type="Proteomes" id="UP001148018"/>
    </source>
</evidence>
<dbReference type="OrthoDB" id="8879562at2759"/>
<dbReference type="EMBL" id="JANIIK010007726">
    <property type="protein sequence ID" value="KAJ3580597.1"/>
    <property type="molecule type" value="Genomic_DNA"/>
</dbReference>
<feature type="compositionally biased region" description="Basic residues" evidence="1">
    <location>
        <begin position="331"/>
        <end position="345"/>
    </location>
</feature>
<keyword evidence="3" id="KW-1185">Reference proteome</keyword>
<feature type="region of interest" description="Disordered" evidence="1">
    <location>
        <begin position="317"/>
        <end position="349"/>
    </location>
</feature>
<organism evidence="2 3">
    <name type="scientific">Muraenolepis orangiensis</name>
    <name type="common">Patagonian moray cod</name>
    <dbReference type="NCBI Taxonomy" id="630683"/>
    <lineage>
        <taxon>Eukaryota</taxon>
        <taxon>Metazoa</taxon>
        <taxon>Chordata</taxon>
        <taxon>Craniata</taxon>
        <taxon>Vertebrata</taxon>
        <taxon>Euteleostomi</taxon>
        <taxon>Actinopterygii</taxon>
        <taxon>Neopterygii</taxon>
        <taxon>Teleostei</taxon>
        <taxon>Neoteleostei</taxon>
        <taxon>Acanthomorphata</taxon>
        <taxon>Zeiogadaria</taxon>
        <taxon>Gadariae</taxon>
        <taxon>Gadiformes</taxon>
        <taxon>Muraenolepidoidei</taxon>
        <taxon>Muraenolepididae</taxon>
        <taxon>Muraenolepis</taxon>
    </lineage>
</organism>
<evidence type="ECO:0000256" key="1">
    <source>
        <dbReference type="SAM" id="MobiDB-lite"/>
    </source>
</evidence>
<accession>A0A9Q0D329</accession>
<feature type="region of interest" description="Disordered" evidence="1">
    <location>
        <begin position="36"/>
        <end position="187"/>
    </location>
</feature>
<feature type="compositionally biased region" description="Polar residues" evidence="1">
    <location>
        <begin position="58"/>
        <end position="187"/>
    </location>
</feature>
<protein>
    <submittedName>
        <fullName evidence="2">Uncharacterized protein</fullName>
    </submittedName>
</protein>
<feature type="compositionally biased region" description="Polar residues" evidence="1">
    <location>
        <begin position="317"/>
        <end position="330"/>
    </location>
</feature>
<feature type="non-terminal residue" evidence="2">
    <location>
        <position position="1"/>
    </location>
</feature>
<evidence type="ECO:0000313" key="2">
    <source>
        <dbReference type="EMBL" id="KAJ3580597.1"/>
    </source>
</evidence>
<feature type="region of interest" description="Disordered" evidence="1">
    <location>
        <begin position="363"/>
        <end position="384"/>
    </location>
</feature>
<comment type="caution">
    <text evidence="2">The sequence shown here is derived from an EMBL/GenBank/DDBJ whole genome shotgun (WGS) entry which is preliminary data.</text>
</comment>
<dbReference type="Proteomes" id="UP001148018">
    <property type="component" value="Unassembled WGS sequence"/>
</dbReference>
<gene>
    <name evidence="2" type="ORF">NHX12_034347</name>
</gene>
<dbReference type="InterPro" id="IPR024845">
    <property type="entry name" value="NHS-like"/>
</dbReference>
<sequence length="384" mass="42697">MASQRPDGSLRRRLLSARIAQRHALWINHAHQPSDPAYHPYNPSHLQSNPAHHYSNPPYLQSNPAHHTSNPAHHTSNPAYLQSNPAHHTSNPAYLQSNPAHHTSSPAYLQSNPAHHTSNPAYLQSNPAHHTSNPAYLQSNPAHHTSSPAYLQSNPAPHTSNPAYLQSNPAHHTSNPAPHSSNPTPQTHLAKEVRPTWLLQPRPFLATPPPPHRSAYSGLSQLRRTGVRPLGCSRPSLPTHRHAPFALKGLRRRSHAKGITQATPLLKREEDSWSVHYSSHKSQRSHFLLPGSKPFISVDDVLTQGQRFPYGSCQIRLQNPASQTGSNQSQSRKKNRLRRKERMRQHAQAVPVAIVPINITGESFERQATSRRGGAADPQPHQLK</sequence>
<reference evidence="2" key="1">
    <citation type="submission" date="2022-07" db="EMBL/GenBank/DDBJ databases">
        <title>Chromosome-level genome of Muraenolepis orangiensis.</title>
        <authorList>
            <person name="Kim J."/>
        </authorList>
    </citation>
    <scope>NUCLEOTIDE SEQUENCE</scope>
    <source>
        <strain evidence="2">KU_S4_2022</strain>
        <tissue evidence="2">Muscle</tissue>
    </source>
</reference>
<proteinExistence type="predicted"/>